<dbReference type="PANTHER" id="PTHR31623:SF20">
    <property type="entry name" value="VINORINE SYNTHASE-LIKE"/>
    <property type="match status" value="1"/>
</dbReference>
<dbReference type="InterPro" id="IPR023213">
    <property type="entry name" value="CAT-like_dom_sf"/>
</dbReference>
<comment type="similarity">
    <text evidence="1">Belongs to the plant acyltransferase family.</text>
</comment>
<dbReference type="EMBL" id="JACEGQ020000008">
    <property type="protein sequence ID" value="KAH8501781.1"/>
    <property type="molecule type" value="Genomic_DNA"/>
</dbReference>
<evidence type="ECO:0000313" key="5">
    <source>
        <dbReference type="Proteomes" id="UP000807159"/>
    </source>
</evidence>
<evidence type="ECO:0000256" key="2">
    <source>
        <dbReference type="ARBA" id="ARBA00022679"/>
    </source>
</evidence>
<dbReference type="Gene3D" id="3.30.559.10">
    <property type="entry name" value="Chloramphenicol acetyltransferase-like domain"/>
    <property type="match status" value="2"/>
</dbReference>
<sequence length="215" mass="23718">MSHKLGDGGTASTLFSAWSAISQGSSSCDFETLLPNLAKASLVFPPRNDVPRQLFFLVDDIWFVENNCITKRFVFDAKAIETSREKAKGESDLKPSRTRALSSFLGKPSKTEADLEVHELANIISETVAKMDHQDFLKSLQGDEGFKTISDGLRQQGNFLAKEKPDGFLITSWSNLGLDDVNFGNRESVWLGICGKVGPAYMNFASLIETKWSKG</sequence>
<evidence type="ECO:0000256" key="1">
    <source>
        <dbReference type="ARBA" id="ARBA00009861"/>
    </source>
</evidence>
<keyword evidence="2" id="KW-0808">Transferase</keyword>
<keyword evidence="5" id="KW-1185">Reference proteome</keyword>
<keyword evidence="3" id="KW-0012">Acyltransferase</keyword>
<organism evidence="4 5">
    <name type="scientific">Populus deltoides</name>
    <name type="common">Eastern poplar</name>
    <name type="synonym">Eastern cottonwood</name>
    <dbReference type="NCBI Taxonomy" id="3696"/>
    <lineage>
        <taxon>Eukaryota</taxon>
        <taxon>Viridiplantae</taxon>
        <taxon>Streptophyta</taxon>
        <taxon>Embryophyta</taxon>
        <taxon>Tracheophyta</taxon>
        <taxon>Spermatophyta</taxon>
        <taxon>Magnoliopsida</taxon>
        <taxon>eudicotyledons</taxon>
        <taxon>Gunneridae</taxon>
        <taxon>Pentapetalae</taxon>
        <taxon>rosids</taxon>
        <taxon>fabids</taxon>
        <taxon>Malpighiales</taxon>
        <taxon>Salicaceae</taxon>
        <taxon>Saliceae</taxon>
        <taxon>Populus</taxon>
    </lineage>
</organism>
<dbReference type="GO" id="GO:0016746">
    <property type="term" value="F:acyltransferase activity"/>
    <property type="evidence" value="ECO:0007669"/>
    <property type="project" value="UniProtKB-KW"/>
</dbReference>
<dbReference type="PANTHER" id="PTHR31623">
    <property type="entry name" value="F21J9.9"/>
    <property type="match status" value="1"/>
</dbReference>
<comment type="caution">
    <text evidence="4">The sequence shown here is derived from an EMBL/GenBank/DDBJ whole genome shotgun (WGS) entry which is preliminary data.</text>
</comment>
<dbReference type="AlphaFoldDB" id="A0A8T2Y9N9"/>
<accession>A0A8T2Y9N9</accession>
<gene>
    <name evidence="4" type="ORF">H0E87_016528</name>
</gene>
<dbReference type="PROSITE" id="PS51257">
    <property type="entry name" value="PROKAR_LIPOPROTEIN"/>
    <property type="match status" value="1"/>
</dbReference>
<evidence type="ECO:0000313" key="4">
    <source>
        <dbReference type="EMBL" id="KAH8501781.1"/>
    </source>
</evidence>
<proteinExistence type="inferred from homology"/>
<protein>
    <submittedName>
        <fullName evidence="4">Uncharacterized protein</fullName>
    </submittedName>
</protein>
<reference evidence="4" key="1">
    <citation type="journal article" date="2021" name="J. Hered.">
        <title>Genome Assembly of Salicaceae Populus deltoides (Eastern Cottonwood) I-69 Based on Nanopore Sequencing and Hi-C Technologies.</title>
        <authorList>
            <person name="Bai S."/>
            <person name="Wu H."/>
            <person name="Zhang J."/>
            <person name="Pan Z."/>
            <person name="Zhao W."/>
            <person name="Li Z."/>
            <person name="Tong C."/>
        </authorList>
    </citation>
    <scope>NUCLEOTIDE SEQUENCE</scope>
    <source>
        <tissue evidence="4">Leaf</tissue>
    </source>
</reference>
<evidence type="ECO:0000256" key="3">
    <source>
        <dbReference type="ARBA" id="ARBA00023315"/>
    </source>
</evidence>
<name>A0A8T2Y9N9_POPDE</name>
<dbReference type="Proteomes" id="UP000807159">
    <property type="component" value="Chromosome 8"/>
</dbReference>